<sequence length="132" mass="14367">MQILLLVAALFIGPSAAEDITPDDIMEEMGDAIVITGISVAVDDEWVELANAGMLSQEFTFWTLIDEKNNTYSFPEGFVLDPGATVKVHTTLGNNTETDLFWGREDPVWDDGEMATLIDANGEIVAIYPPAS</sequence>
<dbReference type="SUPFAM" id="SSF74853">
    <property type="entry name" value="Lamin A/C globular tail domain"/>
    <property type="match status" value="1"/>
</dbReference>
<organism evidence="2 3">
    <name type="scientific">Candidatus Methanocrinis natronophilus</name>
    <dbReference type="NCBI Taxonomy" id="3033396"/>
    <lineage>
        <taxon>Archaea</taxon>
        <taxon>Methanobacteriati</taxon>
        <taxon>Methanobacteriota</taxon>
        <taxon>Stenosarchaea group</taxon>
        <taxon>Methanomicrobia</taxon>
        <taxon>Methanotrichales</taxon>
        <taxon>Methanotrichaceae</taxon>
        <taxon>Methanocrinis</taxon>
    </lineage>
</organism>
<dbReference type="EMBL" id="JARFPK010000023">
    <property type="protein sequence ID" value="MDF0590965.1"/>
    <property type="molecule type" value="Genomic_DNA"/>
</dbReference>
<protein>
    <submittedName>
        <fullName evidence="2">Lamin tail domain-containing protein</fullName>
    </submittedName>
</protein>
<proteinExistence type="predicted"/>
<gene>
    <name evidence="2" type="ORF">P0O15_07265</name>
</gene>
<evidence type="ECO:0000313" key="2">
    <source>
        <dbReference type="EMBL" id="MDF0590965.1"/>
    </source>
</evidence>
<evidence type="ECO:0000259" key="1">
    <source>
        <dbReference type="PROSITE" id="PS51841"/>
    </source>
</evidence>
<comment type="caution">
    <text evidence="2">The sequence shown here is derived from an EMBL/GenBank/DDBJ whole genome shotgun (WGS) entry which is preliminary data.</text>
</comment>
<dbReference type="InterPro" id="IPR036415">
    <property type="entry name" value="Lamin_tail_dom_sf"/>
</dbReference>
<evidence type="ECO:0000313" key="3">
    <source>
        <dbReference type="Proteomes" id="UP001220010"/>
    </source>
</evidence>
<dbReference type="Proteomes" id="UP001220010">
    <property type="component" value="Unassembled WGS sequence"/>
</dbReference>
<name>A0ABT5X8F7_9EURY</name>
<keyword evidence="3" id="KW-1185">Reference proteome</keyword>
<dbReference type="InterPro" id="IPR001322">
    <property type="entry name" value="Lamin_tail_dom"/>
</dbReference>
<accession>A0ABT5X8F7</accession>
<dbReference type="Pfam" id="PF00932">
    <property type="entry name" value="LTD"/>
    <property type="match status" value="1"/>
</dbReference>
<dbReference type="Gene3D" id="2.60.40.1260">
    <property type="entry name" value="Lamin Tail domain"/>
    <property type="match status" value="1"/>
</dbReference>
<dbReference type="PROSITE" id="PS51841">
    <property type="entry name" value="LTD"/>
    <property type="match status" value="1"/>
</dbReference>
<reference evidence="2 3" key="1">
    <citation type="submission" date="2023-03" db="EMBL/GenBank/DDBJ databases">
        <title>WGS of Methanotrichaceae archaeon Mx.</title>
        <authorList>
            <person name="Sorokin D.Y."/>
            <person name="Merkel A.Y."/>
        </authorList>
    </citation>
    <scope>NUCLEOTIDE SEQUENCE [LARGE SCALE GENOMIC DNA]</scope>
    <source>
        <strain evidence="2 3">Mx</strain>
    </source>
</reference>
<feature type="domain" description="LTD" evidence="1">
    <location>
        <begin position="36"/>
        <end position="132"/>
    </location>
</feature>